<reference evidence="1" key="1">
    <citation type="submission" date="2021-03" db="EMBL/GenBank/DDBJ databases">
        <title>Evolutionary priming and transition to the ectomycorrhizal habit in an iconic lineage of mushroom-forming fungi: is preadaptation a requirement?</title>
        <authorList>
            <consortium name="DOE Joint Genome Institute"/>
            <person name="Looney B.P."/>
            <person name="Miyauchi S."/>
            <person name="Morin E."/>
            <person name="Drula E."/>
            <person name="Courty P.E."/>
            <person name="Chicoki N."/>
            <person name="Fauchery L."/>
            <person name="Kohler A."/>
            <person name="Kuo A."/>
            <person name="LaButti K."/>
            <person name="Pangilinan J."/>
            <person name="Lipzen A."/>
            <person name="Riley R."/>
            <person name="Andreopoulos W."/>
            <person name="He G."/>
            <person name="Johnson J."/>
            <person name="Barry K.W."/>
            <person name="Grigoriev I.V."/>
            <person name="Nagy L."/>
            <person name="Hibbett D."/>
            <person name="Henrissat B."/>
            <person name="Matheny P.B."/>
            <person name="Labbe J."/>
            <person name="Martin A.F."/>
        </authorList>
    </citation>
    <scope>NUCLEOTIDE SEQUENCE</scope>
    <source>
        <strain evidence="1">BPL698</strain>
    </source>
</reference>
<dbReference type="Proteomes" id="UP001207468">
    <property type="component" value="Unassembled WGS sequence"/>
</dbReference>
<proteinExistence type="predicted"/>
<organism evidence="1 2">
    <name type="scientific">Russula earlei</name>
    <dbReference type="NCBI Taxonomy" id="71964"/>
    <lineage>
        <taxon>Eukaryota</taxon>
        <taxon>Fungi</taxon>
        <taxon>Dikarya</taxon>
        <taxon>Basidiomycota</taxon>
        <taxon>Agaricomycotina</taxon>
        <taxon>Agaricomycetes</taxon>
        <taxon>Russulales</taxon>
        <taxon>Russulaceae</taxon>
        <taxon>Russula</taxon>
    </lineage>
</organism>
<comment type="caution">
    <text evidence="1">The sequence shown here is derived from an EMBL/GenBank/DDBJ whole genome shotgun (WGS) entry which is preliminary data.</text>
</comment>
<protein>
    <submittedName>
        <fullName evidence="1">Uncharacterized protein</fullName>
    </submittedName>
</protein>
<keyword evidence="2" id="KW-1185">Reference proteome</keyword>
<feature type="non-terminal residue" evidence="1">
    <location>
        <position position="1"/>
    </location>
</feature>
<name>A0ACC0UG73_9AGAM</name>
<accession>A0ACC0UG73</accession>
<gene>
    <name evidence="1" type="ORF">F5148DRAFT_977370</name>
</gene>
<sequence>YERNKQRAWAEMLGTIILILVGTGVNCQFVLSADVNVSPSPKGSYLGFNIAWCCGPRSTGRLGSCWVSGGHIHPVMCFHLLNWVNTF</sequence>
<evidence type="ECO:0000313" key="1">
    <source>
        <dbReference type="EMBL" id="KAI9510059.1"/>
    </source>
</evidence>
<dbReference type="EMBL" id="JAGFNK010000050">
    <property type="protein sequence ID" value="KAI9510059.1"/>
    <property type="molecule type" value="Genomic_DNA"/>
</dbReference>
<evidence type="ECO:0000313" key="2">
    <source>
        <dbReference type="Proteomes" id="UP001207468"/>
    </source>
</evidence>